<organism evidence="1 2">
    <name type="scientific">Cucumis sativus</name>
    <name type="common">Cucumber</name>
    <dbReference type="NCBI Taxonomy" id="3659"/>
    <lineage>
        <taxon>Eukaryota</taxon>
        <taxon>Viridiplantae</taxon>
        <taxon>Streptophyta</taxon>
        <taxon>Embryophyta</taxon>
        <taxon>Tracheophyta</taxon>
        <taxon>Spermatophyta</taxon>
        <taxon>Magnoliopsida</taxon>
        <taxon>eudicotyledons</taxon>
        <taxon>Gunneridae</taxon>
        <taxon>Pentapetalae</taxon>
        <taxon>rosids</taxon>
        <taxon>fabids</taxon>
        <taxon>Cucurbitales</taxon>
        <taxon>Cucurbitaceae</taxon>
        <taxon>Benincaseae</taxon>
        <taxon>Cucumis</taxon>
    </lineage>
</organism>
<reference evidence="1 2" key="4">
    <citation type="journal article" date="2011" name="BMC Genomics">
        <title>RNA-Seq improves annotation of protein-coding genes in the cucumber genome.</title>
        <authorList>
            <person name="Li Z."/>
            <person name="Zhang Z."/>
            <person name="Yan P."/>
            <person name="Huang S."/>
            <person name="Fei Z."/>
            <person name="Lin K."/>
        </authorList>
    </citation>
    <scope>NUCLEOTIDE SEQUENCE [LARGE SCALE GENOMIC DNA]</scope>
    <source>
        <strain evidence="2">cv. 9930</strain>
    </source>
</reference>
<proteinExistence type="predicted"/>
<dbReference type="Proteomes" id="UP000029981">
    <property type="component" value="Chromosome 3"/>
</dbReference>
<reference evidence="1 2" key="2">
    <citation type="journal article" date="2009" name="PLoS ONE">
        <title>An integrated genetic and cytogenetic map of the cucumber genome.</title>
        <authorList>
            <person name="Ren Y."/>
            <person name="Zhang Z."/>
            <person name="Liu J."/>
            <person name="Staub J.E."/>
            <person name="Han Y."/>
            <person name="Cheng Z."/>
            <person name="Li X."/>
            <person name="Lu J."/>
            <person name="Miao H."/>
            <person name="Kang H."/>
            <person name="Xie B."/>
            <person name="Gu X."/>
            <person name="Wang X."/>
            <person name="Du Y."/>
            <person name="Jin W."/>
            <person name="Huang S."/>
        </authorList>
    </citation>
    <scope>NUCLEOTIDE SEQUENCE [LARGE SCALE GENOMIC DNA]</scope>
    <source>
        <strain evidence="2">cv. 9930</strain>
    </source>
</reference>
<evidence type="ECO:0000313" key="2">
    <source>
        <dbReference type="Proteomes" id="UP000029981"/>
    </source>
</evidence>
<reference evidence="1 2" key="3">
    <citation type="journal article" date="2010" name="BMC Genomics">
        <title>Transcriptome sequencing and comparative analysis of cucumber flowers with different sex types.</title>
        <authorList>
            <person name="Guo S."/>
            <person name="Zheng Y."/>
            <person name="Joung J.G."/>
            <person name="Liu S."/>
            <person name="Zhang Z."/>
            <person name="Crasta O.R."/>
            <person name="Sobral B.W."/>
            <person name="Xu Y."/>
            <person name="Huang S."/>
            <person name="Fei Z."/>
        </authorList>
    </citation>
    <scope>NUCLEOTIDE SEQUENCE [LARGE SCALE GENOMIC DNA]</scope>
    <source>
        <strain evidence="2">cv. 9930</strain>
    </source>
</reference>
<reference evidence="1 2" key="1">
    <citation type="journal article" date="2009" name="Nat. Genet.">
        <title>The genome of the cucumber, Cucumis sativus L.</title>
        <authorList>
            <person name="Huang S."/>
            <person name="Li R."/>
            <person name="Zhang Z."/>
            <person name="Li L."/>
            <person name="Gu X."/>
            <person name="Fan W."/>
            <person name="Lucas W.J."/>
            <person name="Wang X."/>
            <person name="Xie B."/>
            <person name="Ni P."/>
            <person name="Ren Y."/>
            <person name="Zhu H."/>
            <person name="Li J."/>
            <person name="Lin K."/>
            <person name="Jin W."/>
            <person name="Fei Z."/>
            <person name="Li G."/>
            <person name="Staub J."/>
            <person name="Kilian A."/>
            <person name="van der Vossen E.A."/>
            <person name="Wu Y."/>
            <person name="Guo J."/>
            <person name="He J."/>
            <person name="Jia Z."/>
            <person name="Ren Y."/>
            <person name="Tian G."/>
            <person name="Lu Y."/>
            <person name="Ruan J."/>
            <person name="Qian W."/>
            <person name="Wang M."/>
            <person name="Huang Q."/>
            <person name="Li B."/>
            <person name="Xuan Z."/>
            <person name="Cao J."/>
            <person name="Asan"/>
            <person name="Wu Z."/>
            <person name="Zhang J."/>
            <person name="Cai Q."/>
            <person name="Bai Y."/>
            <person name="Zhao B."/>
            <person name="Han Y."/>
            <person name="Li Y."/>
            <person name="Li X."/>
            <person name="Wang S."/>
            <person name="Shi Q."/>
            <person name="Liu S."/>
            <person name="Cho W.K."/>
            <person name="Kim J.Y."/>
            <person name="Xu Y."/>
            <person name="Heller-Uszynska K."/>
            <person name="Miao H."/>
            <person name="Cheng Z."/>
            <person name="Zhang S."/>
            <person name="Wu J."/>
            <person name="Yang Y."/>
            <person name="Kang H."/>
            <person name="Li M."/>
            <person name="Liang H."/>
            <person name="Ren X."/>
            <person name="Shi Z."/>
            <person name="Wen M."/>
            <person name="Jian M."/>
            <person name="Yang H."/>
            <person name="Zhang G."/>
            <person name="Yang Z."/>
            <person name="Chen R."/>
            <person name="Liu S."/>
            <person name="Li J."/>
            <person name="Ma L."/>
            <person name="Liu H."/>
            <person name="Zhou Y."/>
            <person name="Zhao J."/>
            <person name="Fang X."/>
            <person name="Li G."/>
            <person name="Fang L."/>
            <person name="Li Y."/>
            <person name="Liu D."/>
            <person name="Zheng H."/>
            <person name="Zhang Y."/>
            <person name="Qin N."/>
            <person name="Li Z."/>
            <person name="Yang G."/>
            <person name="Yang S."/>
            <person name="Bolund L."/>
            <person name="Kristiansen K."/>
            <person name="Zheng H."/>
            <person name="Li S."/>
            <person name="Zhang X."/>
            <person name="Yang H."/>
            <person name="Wang J."/>
            <person name="Sun R."/>
            <person name="Zhang B."/>
            <person name="Jiang S."/>
            <person name="Wang J."/>
            <person name="Du Y."/>
            <person name="Li S."/>
        </authorList>
    </citation>
    <scope>NUCLEOTIDE SEQUENCE [LARGE SCALE GENOMIC DNA]</scope>
    <source>
        <strain evidence="2">cv. 9930</strain>
    </source>
</reference>
<sequence length="100" mass="11446">MHDHHYAHTQLSLKSTKSRLVEQISTNVEWLVHYSTCQVQFDQQSLNNCVKESGVFPSFECLPLQLCQDFAIASFPKQFQAATRFSCVSCITIELHLRIG</sequence>
<protein>
    <submittedName>
        <fullName evidence="1">Uncharacterized protein</fullName>
    </submittedName>
</protein>
<keyword evidence="2" id="KW-1185">Reference proteome</keyword>
<name>A0A0A0LG77_CUCSA</name>
<accession>A0A0A0LG77</accession>
<dbReference type="AlphaFoldDB" id="A0A0A0LG77"/>
<gene>
    <name evidence="1" type="ORF">Csa_3G840380</name>
</gene>
<evidence type="ECO:0000313" key="1">
    <source>
        <dbReference type="EMBL" id="KGN59712.1"/>
    </source>
</evidence>
<dbReference type="EMBL" id="CM002924">
    <property type="protein sequence ID" value="KGN59712.1"/>
    <property type="molecule type" value="Genomic_DNA"/>
</dbReference>
<dbReference type="Gramene" id="KGN59712">
    <property type="protein sequence ID" value="KGN59712"/>
    <property type="gene ID" value="Csa_3G840380"/>
</dbReference>